<dbReference type="VEuPathDB" id="FungiDB:CIMG_12562"/>
<gene>
    <name evidence="1" type="ORF">CIMG_12562</name>
</gene>
<dbReference type="AlphaFoldDB" id="J3K094"/>
<reference evidence="2" key="1">
    <citation type="journal article" date="2009" name="Genome Res.">
        <title>Comparative genomic analyses of the human fungal pathogens Coccidioides and their relatives.</title>
        <authorList>
            <person name="Sharpton T.J."/>
            <person name="Stajich J.E."/>
            <person name="Rounsley S.D."/>
            <person name="Gardner M.J."/>
            <person name="Wortman J.R."/>
            <person name="Jordar V.S."/>
            <person name="Maiti R."/>
            <person name="Kodira C.D."/>
            <person name="Neafsey D.E."/>
            <person name="Zeng Q."/>
            <person name="Hung C.-Y."/>
            <person name="McMahan C."/>
            <person name="Muszewska A."/>
            <person name="Grynberg M."/>
            <person name="Mandel M.A."/>
            <person name="Kellner E.M."/>
            <person name="Barker B.M."/>
            <person name="Galgiani J.N."/>
            <person name="Orbach M.J."/>
            <person name="Kirkland T.N."/>
            <person name="Cole G.T."/>
            <person name="Henn M.R."/>
            <person name="Birren B.W."/>
            <person name="Taylor J.W."/>
        </authorList>
    </citation>
    <scope>NUCLEOTIDE SEQUENCE [LARGE SCALE GENOMIC DNA]</scope>
    <source>
        <strain evidence="2">RS</strain>
    </source>
</reference>
<evidence type="ECO:0000313" key="1">
    <source>
        <dbReference type="EMBL" id="EAS27245.3"/>
    </source>
</evidence>
<name>J3K094_COCIM</name>
<dbReference type="EMBL" id="GG704911">
    <property type="protein sequence ID" value="EAS27245.3"/>
    <property type="molecule type" value="Genomic_DNA"/>
</dbReference>
<evidence type="ECO:0000313" key="2">
    <source>
        <dbReference type="Proteomes" id="UP000001261"/>
    </source>
</evidence>
<dbReference type="OrthoDB" id="4507207at2759"/>
<dbReference type="Proteomes" id="UP000001261">
    <property type="component" value="Unassembled WGS sequence"/>
</dbReference>
<protein>
    <submittedName>
        <fullName evidence="1">Uncharacterized protein</fullName>
    </submittedName>
</protein>
<dbReference type="InParanoid" id="J3K094"/>
<reference evidence="2" key="2">
    <citation type="journal article" date="2010" name="Genome Res.">
        <title>Population genomic sequencing of Coccidioides fungi reveals recent hybridization and transposon control.</title>
        <authorList>
            <person name="Neafsey D.E."/>
            <person name="Barker B.M."/>
            <person name="Sharpton T.J."/>
            <person name="Stajich J.E."/>
            <person name="Park D.J."/>
            <person name="Whiston E."/>
            <person name="Hung C.-Y."/>
            <person name="McMahan C."/>
            <person name="White J."/>
            <person name="Sykes S."/>
            <person name="Heiman D."/>
            <person name="Young S."/>
            <person name="Zeng Q."/>
            <person name="Abouelleil A."/>
            <person name="Aftuck L."/>
            <person name="Bessette D."/>
            <person name="Brown A."/>
            <person name="FitzGerald M."/>
            <person name="Lui A."/>
            <person name="Macdonald J.P."/>
            <person name="Priest M."/>
            <person name="Orbach M.J."/>
            <person name="Galgiani J.N."/>
            <person name="Kirkland T.N."/>
            <person name="Cole G.T."/>
            <person name="Birren B.W."/>
            <person name="Henn M.R."/>
            <person name="Taylor J.W."/>
            <person name="Rounsley S.D."/>
        </authorList>
    </citation>
    <scope>GENOME REANNOTATION</scope>
    <source>
        <strain evidence="2">RS</strain>
    </source>
</reference>
<proteinExistence type="predicted"/>
<dbReference type="RefSeq" id="XP_001249285.1">
    <property type="nucleotide sequence ID" value="XM_001249284.1"/>
</dbReference>
<accession>J3K094</accession>
<dbReference type="KEGG" id="cim:CIMG_12562"/>
<keyword evidence="2" id="KW-1185">Reference proteome</keyword>
<sequence length="139" mass="15984">MSALVESLAYEKVSSCPAIIDLEGDTIPMPASLHAMIDIDSAGGLASSLAVACKGFQWKFNQFLTSNLKSSLYLNFISVQWRDEQTKRICQFWRPVHQIPHLLFEQLIGFPEIEIYILFPQLFSFQCQHYIITEQEYTF</sequence>
<dbReference type="GeneID" id="24164189"/>
<organism evidence="1 2">
    <name type="scientific">Coccidioides immitis (strain RS)</name>
    <name type="common">Valley fever fungus</name>
    <dbReference type="NCBI Taxonomy" id="246410"/>
    <lineage>
        <taxon>Eukaryota</taxon>
        <taxon>Fungi</taxon>
        <taxon>Dikarya</taxon>
        <taxon>Ascomycota</taxon>
        <taxon>Pezizomycotina</taxon>
        <taxon>Eurotiomycetes</taxon>
        <taxon>Eurotiomycetidae</taxon>
        <taxon>Onygenales</taxon>
        <taxon>Onygenaceae</taxon>
        <taxon>Coccidioides</taxon>
    </lineage>
</organism>